<accession>A0A5Q2MZ79</accession>
<dbReference type="Proteomes" id="UP000366051">
    <property type="component" value="Chromosome"/>
</dbReference>
<proteinExistence type="predicted"/>
<organism evidence="1 2">
    <name type="scientific">Heliorestis convoluta</name>
    <dbReference type="NCBI Taxonomy" id="356322"/>
    <lineage>
        <taxon>Bacteria</taxon>
        <taxon>Bacillati</taxon>
        <taxon>Bacillota</taxon>
        <taxon>Clostridia</taxon>
        <taxon>Eubacteriales</taxon>
        <taxon>Heliobacteriaceae</taxon>
        <taxon>Heliorestis</taxon>
    </lineage>
</organism>
<protein>
    <submittedName>
        <fullName evidence="1">Uncharacterized protein</fullName>
    </submittedName>
</protein>
<dbReference type="KEGG" id="hcv:FTV88_0307"/>
<keyword evidence="2" id="KW-1185">Reference proteome</keyword>
<dbReference type="EMBL" id="CP045875">
    <property type="protein sequence ID" value="QGG46486.1"/>
    <property type="molecule type" value="Genomic_DNA"/>
</dbReference>
<sequence>MLHHLHKADREQDQGFQEAVYPIIDNLHLRLVITKNPYGLMRKLFFL</sequence>
<gene>
    <name evidence="1" type="ORF">FTV88_0307</name>
</gene>
<evidence type="ECO:0000313" key="2">
    <source>
        <dbReference type="Proteomes" id="UP000366051"/>
    </source>
</evidence>
<evidence type="ECO:0000313" key="1">
    <source>
        <dbReference type="EMBL" id="QGG46486.1"/>
    </source>
</evidence>
<reference evidence="2" key="1">
    <citation type="submission" date="2019-11" db="EMBL/GenBank/DDBJ databases">
        <title>Genome sequence of Heliorestis convoluta strain HH, an alkaliphilic and minimalistic phototrophic bacterium from a soda lake in Egypt.</title>
        <authorList>
            <person name="Dewey E.D."/>
            <person name="Stokes L.M."/>
            <person name="Burchell B.M."/>
            <person name="Shaffer K.N."/>
            <person name="Huntington A.M."/>
            <person name="Baker J.M."/>
            <person name="Nadendla S."/>
            <person name="Giglio M.G."/>
            <person name="Touchman J.W."/>
            <person name="Blankenship R.E."/>
            <person name="Madigan M.T."/>
            <person name="Sattley W.M."/>
        </authorList>
    </citation>
    <scope>NUCLEOTIDE SEQUENCE [LARGE SCALE GENOMIC DNA]</scope>
    <source>
        <strain evidence="2">HH</strain>
    </source>
</reference>
<name>A0A5Q2MZ79_9FIRM</name>
<dbReference type="AlphaFoldDB" id="A0A5Q2MZ79"/>